<organism evidence="1 2">
    <name type="scientific">Caballeronia fortuita</name>
    <dbReference type="NCBI Taxonomy" id="1777138"/>
    <lineage>
        <taxon>Bacteria</taxon>
        <taxon>Pseudomonadati</taxon>
        <taxon>Pseudomonadota</taxon>
        <taxon>Betaproteobacteria</taxon>
        <taxon>Burkholderiales</taxon>
        <taxon>Burkholderiaceae</taxon>
        <taxon>Caballeronia</taxon>
    </lineage>
</organism>
<evidence type="ECO:0000313" key="2">
    <source>
        <dbReference type="Proteomes" id="UP000054903"/>
    </source>
</evidence>
<evidence type="ECO:0000313" key="1">
    <source>
        <dbReference type="EMBL" id="SAK54020.1"/>
    </source>
</evidence>
<dbReference type="AlphaFoldDB" id="A0A158A8D7"/>
<dbReference type="Proteomes" id="UP000054903">
    <property type="component" value="Unassembled WGS sequence"/>
</dbReference>
<comment type="caution">
    <text evidence="1">The sequence shown here is derived from an EMBL/GenBank/DDBJ whole genome shotgun (WGS) entry which is preliminary data.</text>
</comment>
<dbReference type="EMBL" id="FCNX02000003">
    <property type="protein sequence ID" value="SAK54020.1"/>
    <property type="molecule type" value="Genomic_DNA"/>
</dbReference>
<proteinExistence type="predicted"/>
<accession>A0A158A8D7</accession>
<protein>
    <submittedName>
        <fullName evidence="1">Uncharacterized protein</fullName>
    </submittedName>
</protein>
<gene>
    <name evidence="1" type="ORF">AWB77_01493</name>
</gene>
<keyword evidence="2" id="KW-1185">Reference proteome</keyword>
<name>A0A158A8D7_9BURK</name>
<reference evidence="1" key="1">
    <citation type="submission" date="2016-01" db="EMBL/GenBank/DDBJ databases">
        <authorList>
            <person name="Peeters C."/>
        </authorList>
    </citation>
    <scope>NUCLEOTIDE SEQUENCE</scope>
    <source>
        <strain evidence="1">LMG 29320</strain>
    </source>
</reference>
<sequence>MTLEDRYSIVILDRPKLLSWAAKDPGLVDALHSLIDDDLGASPEPARPDEKAKLNVRKLDKVDPDTEEDTRGTDLCQELHALKRGKTTWASPPWLKPVAI</sequence>